<sequence length="252" mass="28742">MVKWMQLILEKVIDNTQNAFVPGRSIFDNILLVQEILSGYNQKHLPPRCTIKVDLQKAYDMVNWEYLLAVMKLFKFLTRFISWVEQCISTTYFSISLDGSIHGFFPSSRGLRQRDPISPYLFVLIMESLHHKSKTMQDANFKADIYSVTVLHEVLEEFRILSGLPANAQKSQILLSKAAEQHEQQIVNLLGFPRGTLPVRYLGILLITSKLSIADCAPLLQRIDSRIAGWIQANLSYAGRTQLIKSVINAIM</sequence>
<accession>A0AAW2Y9E5</accession>
<feature type="domain" description="Reverse transcriptase" evidence="1">
    <location>
        <begin position="8"/>
        <end position="204"/>
    </location>
</feature>
<proteinExistence type="predicted"/>
<gene>
    <name evidence="2" type="ORF">Slati_0126100</name>
</gene>
<evidence type="ECO:0000259" key="1">
    <source>
        <dbReference type="Pfam" id="PF00078"/>
    </source>
</evidence>
<evidence type="ECO:0000313" key="2">
    <source>
        <dbReference type="EMBL" id="KAL0462385.1"/>
    </source>
</evidence>
<dbReference type="InterPro" id="IPR000477">
    <property type="entry name" value="RT_dom"/>
</dbReference>
<dbReference type="PANTHER" id="PTHR33116">
    <property type="entry name" value="REVERSE TRANSCRIPTASE ZINC-BINDING DOMAIN-CONTAINING PROTEIN-RELATED-RELATED"/>
    <property type="match status" value="1"/>
</dbReference>
<comment type="caution">
    <text evidence="2">The sequence shown here is derived from an EMBL/GenBank/DDBJ whole genome shotgun (WGS) entry which is preliminary data.</text>
</comment>
<reference evidence="2" key="2">
    <citation type="journal article" date="2024" name="Plant">
        <title>Genomic evolution and insights into agronomic trait innovations of Sesamum species.</title>
        <authorList>
            <person name="Miao H."/>
            <person name="Wang L."/>
            <person name="Qu L."/>
            <person name="Liu H."/>
            <person name="Sun Y."/>
            <person name="Le M."/>
            <person name="Wang Q."/>
            <person name="Wei S."/>
            <person name="Zheng Y."/>
            <person name="Lin W."/>
            <person name="Duan Y."/>
            <person name="Cao H."/>
            <person name="Xiong S."/>
            <person name="Wang X."/>
            <person name="Wei L."/>
            <person name="Li C."/>
            <person name="Ma Q."/>
            <person name="Ju M."/>
            <person name="Zhao R."/>
            <person name="Li G."/>
            <person name="Mu C."/>
            <person name="Tian Q."/>
            <person name="Mei H."/>
            <person name="Zhang T."/>
            <person name="Gao T."/>
            <person name="Zhang H."/>
        </authorList>
    </citation>
    <scope>NUCLEOTIDE SEQUENCE</scope>
    <source>
        <strain evidence="2">KEN1</strain>
    </source>
</reference>
<organism evidence="2">
    <name type="scientific">Sesamum latifolium</name>
    <dbReference type="NCBI Taxonomy" id="2727402"/>
    <lineage>
        <taxon>Eukaryota</taxon>
        <taxon>Viridiplantae</taxon>
        <taxon>Streptophyta</taxon>
        <taxon>Embryophyta</taxon>
        <taxon>Tracheophyta</taxon>
        <taxon>Spermatophyta</taxon>
        <taxon>Magnoliopsida</taxon>
        <taxon>eudicotyledons</taxon>
        <taxon>Gunneridae</taxon>
        <taxon>Pentapetalae</taxon>
        <taxon>asterids</taxon>
        <taxon>lamiids</taxon>
        <taxon>Lamiales</taxon>
        <taxon>Pedaliaceae</taxon>
        <taxon>Sesamum</taxon>
    </lineage>
</organism>
<dbReference type="AlphaFoldDB" id="A0AAW2Y9E5"/>
<protein>
    <submittedName>
        <fullName evidence="2">Transposon TX1 uncharacterized protein</fullName>
    </submittedName>
</protein>
<dbReference type="EMBL" id="JACGWN010000001">
    <property type="protein sequence ID" value="KAL0462385.1"/>
    <property type="molecule type" value="Genomic_DNA"/>
</dbReference>
<reference evidence="2" key="1">
    <citation type="submission" date="2020-06" db="EMBL/GenBank/DDBJ databases">
        <authorList>
            <person name="Li T."/>
            <person name="Hu X."/>
            <person name="Zhang T."/>
            <person name="Song X."/>
            <person name="Zhang H."/>
            <person name="Dai N."/>
            <person name="Sheng W."/>
            <person name="Hou X."/>
            <person name="Wei L."/>
        </authorList>
    </citation>
    <scope>NUCLEOTIDE SEQUENCE</scope>
    <source>
        <strain evidence="2">KEN1</strain>
        <tissue evidence="2">Leaf</tissue>
    </source>
</reference>
<name>A0AAW2Y9E5_9LAMI</name>
<dbReference type="PANTHER" id="PTHR33116:SF80">
    <property type="entry name" value="REVERSE TRANSCRIPTASE ZINC-BINDING DOMAIN-CONTAINING PROTEIN"/>
    <property type="match status" value="1"/>
</dbReference>
<dbReference type="Pfam" id="PF00078">
    <property type="entry name" value="RVT_1"/>
    <property type="match status" value="1"/>
</dbReference>